<name>A0A2P2N9B7_RHIMU</name>
<dbReference type="EMBL" id="GGEC01058579">
    <property type="protein sequence ID" value="MBX39063.1"/>
    <property type="molecule type" value="Transcribed_RNA"/>
</dbReference>
<reference evidence="1" key="1">
    <citation type="submission" date="2018-02" db="EMBL/GenBank/DDBJ databases">
        <title>Rhizophora mucronata_Transcriptome.</title>
        <authorList>
            <person name="Meera S.P."/>
            <person name="Sreeshan A."/>
            <person name="Augustine A."/>
        </authorList>
    </citation>
    <scope>NUCLEOTIDE SEQUENCE</scope>
    <source>
        <tissue evidence="1">Leaf</tissue>
    </source>
</reference>
<evidence type="ECO:0000313" key="1">
    <source>
        <dbReference type="EMBL" id="MBX39063.1"/>
    </source>
</evidence>
<dbReference type="AlphaFoldDB" id="A0A2P2N9B7"/>
<organism evidence="1">
    <name type="scientific">Rhizophora mucronata</name>
    <name type="common">Asiatic mangrove</name>
    <dbReference type="NCBI Taxonomy" id="61149"/>
    <lineage>
        <taxon>Eukaryota</taxon>
        <taxon>Viridiplantae</taxon>
        <taxon>Streptophyta</taxon>
        <taxon>Embryophyta</taxon>
        <taxon>Tracheophyta</taxon>
        <taxon>Spermatophyta</taxon>
        <taxon>Magnoliopsida</taxon>
        <taxon>eudicotyledons</taxon>
        <taxon>Gunneridae</taxon>
        <taxon>Pentapetalae</taxon>
        <taxon>rosids</taxon>
        <taxon>fabids</taxon>
        <taxon>Malpighiales</taxon>
        <taxon>Rhizophoraceae</taxon>
        <taxon>Rhizophora</taxon>
    </lineage>
</organism>
<accession>A0A2P2N9B7</accession>
<proteinExistence type="predicted"/>
<protein>
    <submittedName>
        <fullName evidence="1">Uncharacterized protein</fullName>
    </submittedName>
</protein>
<sequence>MPFLSLMSTIVGLSILLPQTGFVSAHIIHTCNWR</sequence>